<dbReference type="Proteomes" id="UP000002729">
    <property type="component" value="Unassembled WGS sequence"/>
</dbReference>
<dbReference type="eggNOG" id="ENOG502QT19">
    <property type="taxonomic scope" value="Eukaryota"/>
</dbReference>
<protein>
    <submittedName>
        <fullName evidence="2">Uncharacterized protein</fullName>
    </submittedName>
</protein>
<dbReference type="InterPro" id="IPR029071">
    <property type="entry name" value="Ubiquitin-like_domsf"/>
</dbReference>
<dbReference type="KEGG" id="aaf:AURANDRAFT_63562"/>
<reference evidence="2 3" key="1">
    <citation type="journal article" date="2011" name="Proc. Natl. Acad. Sci. U.S.A.">
        <title>Niche of harmful alga Aureococcus anophagefferens revealed through ecogenomics.</title>
        <authorList>
            <person name="Gobler C.J."/>
            <person name="Berry D.L."/>
            <person name="Dyhrman S.T."/>
            <person name="Wilhelm S.W."/>
            <person name="Salamov A."/>
            <person name="Lobanov A.V."/>
            <person name="Zhang Y."/>
            <person name="Collier J.L."/>
            <person name="Wurch L.L."/>
            <person name="Kustka A.B."/>
            <person name="Dill B.D."/>
            <person name="Shah M."/>
            <person name="VerBerkmoes N.C."/>
            <person name="Kuo A."/>
            <person name="Terry A."/>
            <person name="Pangilinan J."/>
            <person name="Lindquist E.A."/>
            <person name="Lucas S."/>
            <person name="Paulsen I.T."/>
            <person name="Hattenrath-Lehmann T.K."/>
            <person name="Talmage S.C."/>
            <person name="Walker E.A."/>
            <person name="Koch F."/>
            <person name="Burson A.M."/>
            <person name="Marcoval M.A."/>
            <person name="Tang Y.Z."/>
            <person name="Lecleir G.R."/>
            <person name="Coyne K.J."/>
            <person name="Berg G.M."/>
            <person name="Bertrand E.M."/>
            <person name="Saito M.A."/>
            <person name="Gladyshev V.N."/>
            <person name="Grigoriev I.V."/>
        </authorList>
    </citation>
    <scope>NUCLEOTIDE SEQUENCE [LARGE SCALE GENOMIC DNA]</scope>
    <source>
        <strain evidence="3">CCMP 1984</strain>
    </source>
</reference>
<dbReference type="Gene3D" id="3.10.20.90">
    <property type="entry name" value="Phosphatidylinositol 3-kinase Catalytic Subunit, Chain A, domain 1"/>
    <property type="match status" value="1"/>
</dbReference>
<dbReference type="OMA" id="WLEMIVE"/>
<sequence>MAALEASLGALTVESDDAPPSPPKPPPSLRKFAILATRAKMHAKALELWRRLAAADPDDCVAWYNVGGAAAGLGDVDGALEAYARALAPHCGAALRSAARANAAALCIKGRRPAAAAEHCRAALADFDAAPGGDFPAHALYNLNTALRQVGDQRGAVAETWRRLSAAAAPGSALRAFAAARAAGAPRDPRAPVAAADDTLTVACVKWGTKYDAGYANTLARAVRRHLAVGAVVCYTDDPSGLDADVVEARPLPAGTALEAWWLKAYLFSADAGLEGRVLYVDLDTVVCGPLAGLAAYGGDSVALLGTDDLANENRSGGYNSSLMVWTAPALSEIYDLVAEPGAYAALSSCVYKFDHWLEMLLDDGVPLQDLAPGLVAEYARDVLANGGAPPPGASIVCFPLEPKPHDVATPWVAAQHGFARRVALLEMYVRVKRKTTTIFLNVEKSDSFGGVKQKIGEILDVPATSVRLSTTNDMATGEVVDTAFVDNFVESDAEIDVAEESAKPSA</sequence>
<dbReference type="InParanoid" id="F0Y6H3"/>
<dbReference type="InterPro" id="IPR029044">
    <property type="entry name" value="Nucleotide-diphossugar_trans"/>
</dbReference>
<keyword evidence="3" id="KW-1185">Reference proteome</keyword>
<evidence type="ECO:0000256" key="1">
    <source>
        <dbReference type="SAM" id="MobiDB-lite"/>
    </source>
</evidence>
<accession>F0Y6H3</accession>
<gene>
    <name evidence="2" type="ORF">AURANDRAFT_63562</name>
</gene>
<dbReference type="OrthoDB" id="1658288at2759"/>
<dbReference type="SUPFAM" id="SSF54236">
    <property type="entry name" value="Ubiquitin-like"/>
    <property type="match status" value="1"/>
</dbReference>
<evidence type="ECO:0000313" key="3">
    <source>
        <dbReference type="Proteomes" id="UP000002729"/>
    </source>
</evidence>
<dbReference type="GeneID" id="20224396"/>
<dbReference type="EMBL" id="GL833126">
    <property type="protein sequence ID" value="EGB08990.1"/>
    <property type="molecule type" value="Genomic_DNA"/>
</dbReference>
<dbReference type="Gene3D" id="1.25.40.10">
    <property type="entry name" value="Tetratricopeptide repeat domain"/>
    <property type="match status" value="1"/>
</dbReference>
<name>F0Y6H3_AURAN</name>
<proteinExistence type="predicted"/>
<dbReference type="AlphaFoldDB" id="F0Y6H3"/>
<dbReference type="InterPro" id="IPR011990">
    <property type="entry name" value="TPR-like_helical_dom_sf"/>
</dbReference>
<dbReference type="RefSeq" id="XP_009036119.1">
    <property type="nucleotide sequence ID" value="XM_009037871.1"/>
</dbReference>
<dbReference type="SUPFAM" id="SSF48452">
    <property type="entry name" value="TPR-like"/>
    <property type="match status" value="1"/>
</dbReference>
<organism evidence="3">
    <name type="scientific">Aureococcus anophagefferens</name>
    <name type="common">Harmful bloom alga</name>
    <dbReference type="NCBI Taxonomy" id="44056"/>
    <lineage>
        <taxon>Eukaryota</taxon>
        <taxon>Sar</taxon>
        <taxon>Stramenopiles</taxon>
        <taxon>Ochrophyta</taxon>
        <taxon>Pelagophyceae</taxon>
        <taxon>Pelagomonadales</taxon>
        <taxon>Pelagomonadaceae</taxon>
        <taxon>Aureococcus</taxon>
    </lineage>
</organism>
<evidence type="ECO:0000313" key="2">
    <source>
        <dbReference type="EMBL" id="EGB08990.1"/>
    </source>
</evidence>
<feature type="region of interest" description="Disordered" evidence="1">
    <location>
        <begin position="1"/>
        <end position="27"/>
    </location>
</feature>
<dbReference type="SUPFAM" id="SSF53448">
    <property type="entry name" value="Nucleotide-diphospho-sugar transferases"/>
    <property type="match status" value="1"/>
</dbReference>